<feature type="domain" description="Bifunctional inhibitor/plant lipid transfer protein/seed storage helical" evidence="6">
    <location>
        <begin position="31"/>
        <end position="115"/>
    </location>
</feature>
<dbReference type="SUPFAM" id="SSF47699">
    <property type="entry name" value="Bifunctional inhibitor/lipid-transfer protein/seed storage 2S albumin"/>
    <property type="match status" value="1"/>
</dbReference>
<accession>A0AAU9N518</accession>
<evidence type="ECO:0000256" key="3">
    <source>
        <dbReference type="ARBA" id="ARBA00023121"/>
    </source>
</evidence>
<name>A0AAU9N518_9ASTR</name>
<evidence type="ECO:0000313" key="7">
    <source>
        <dbReference type="EMBL" id="CAH1434421.1"/>
    </source>
</evidence>
<comment type="caution">
    <text evidence="7">The sequence shown here is derived from an EMBL/GenBank/DDBJ whole genome shotgun (WGS) entry which is preliminary data.</text>
</comment>
<evidence type="ECO:0000256" key="2">
    <source>
        <dbReference type="ARBA" id="ARBA00022448"/>
    </source>
</evidence>
<keyword evidence="2 4" id="KW-0813">Transport</keyword>
<evidence type="ECO:0000256" key="4">
    <source>
        <dbReference type="RuleBase" id="RU000628"/>
    </source>
</evidence>
<keyword evidence="5" id="KW-0732">Signal</keyword>
<dbReference type="SMART" id="SM00499">
    <property type="entry name" value="AAI"/>
    <property type="match status" value="1"/>
</dbReference>
<evidence type="ECO:0000259" key="6">
    <source>
        <dbReference type="SMART" id="SM00499"/>
    </source>
</evidence>
<gene>
    <name evidence="7" type="ORF">LVIROSA_LOCUS20943</name>
</gene>
<dbReference type="Pfam" id="PF00234">
    <property type="entry name" value="Tryp_alpha_amyl"/>
    <property type="match status" value="1"/>
</dbReference>
<keyword evidence="3 4" id="KW-0446">Lipid-binding</keyword>
<sequence length="130" mass="14575">MDSVGVRILWSVAITLLLVSWKPMVFAVPSCGRVTSKLTSCLSFINGHEPTNSCCSSVKGLTAMGKTKNDRVAICNCVKQVMKRLNNYDPKRITLLPKKCHVGLKFPPINQDYDCKKVEVDMLMWREQGL</sequence>
<organism evidence="7 8">
    <name type="scientific">Lactuca virosa</name>
    <dbReference type="NCBI Taxonomy" id="75947"/>
    <lineage>
        <taxon>Eukaryota</taxon>
        <taxon>Viridiplantae</taxon>
        <taxon>Streptophyta</taxon>
        <taxon>Embryophyta</taxon>
        <taxon>Tracheophyta</taxon>
        <taxon>Spermatophyta</taxon>
        <taxon>Magnoliopsida</taxon>
        <taxon>eudicotyledons</taxon>
        <taxon>Gunneridae</taxon>
        <taxon>Pentapetalae</taxon>
        <taxon>asterids</taxon>
        <taxon>campanulids</taxon>
        <taxon>Asterales</taxon>
        <taxon>Asteraceae</taxon>
        <taxon>Cichorioideae</taxon>
        <taxon>Cichorieae</taxon>
        <taxon>Lactucinae</taxon>
        <taxon>Lactuca</taxon>
    </lineage>
</organism>
<dbReference type="InterPro" id="IPR016140">
    <property type="entry name" value="Bifunc_inhib/LTP/seed_store"/>
</dbReference>
<evidence type="ECO:0000256" key="1">
    <source>
        <dbReference type="ARBA" id="ARBA00009748"/>
    </source>
</evidence>
<dbReference type="InterPro" id="IPR036312">
    <property type="entry name" value="Bifun_inhib/LTP/seed_sf"/>
</dbReference>
<comment type="similarity">
    <text evidence="1 4">Belongs to the plant LTP family.</text>
</comment>
<dbReference type="EMBL" id="CAKMRJ010003543">
    <property type="protein sequence ID" value="CAH1434421.1"/>
    <property type="molecule type" value="Genomic_DNA"/>
</dbReference>
<keyword evidence="8" id="KW-1185">Reference proteome</keyword>
<dbReference type="PRINTS" id="PR00382">
    <property type="entry name" value="LIPIDTRNSFER"/>
</dbReference>
<evidence type="ECO:0000256" key="5">
    <source>
        <dbReference type="SAM" id="SignalP"/>
    </source>
</evidence>
<dbReference type="GO" id="GO:0006869">
    <property type="term" value="P:lipid transport"/>
    <property type="evidence" value="ECO:0007669"/>
    <property type="project" value="InterPro"/>
</dbReference>
<dbReference type="CDD" id="cd01960">
    <property type="entry name" value="nsLTP1"/>
    <property type="match status" value="1"/>
</dbReference>
<evidence type="ECO:0000313" key="8">
    <source>
        <dbReference type="Proteomes" id="UP001157418"/>
    </source>
</evidence>
<dbReference type="AlphaFoldDB" id="A0AAU9N518"/>
<dbReference type="Proteomes" id="UP001157418">
    <property type="component" value="Unassembled WGS sequence"/>
</dbReference>
<dbReference type="PANTHER" id="PTHR33076">
    <property type="entry name" value="NON-SPECIFIC LIPID-TRANSFER PROTEIN 2-RELATED"/>
    <property type="match status" value="1"/>
</dbReference>
<protein>
    <recommendedName>
        <fullName evidence="4">Non-specific lipid-transfer protein</fullName>
    </recommendedName>
</protein>
<dbReference type="Gene3D" id="1.10.110.10">
    <property type="entry name" value="Plant lipid-transfer and hydrophobic proteins"/>
    <property type="match status" value="1"/>
</dbReference>
<feature type="chain" id="PRO_5043751066" description="Non-specific lipid-transfer protein" evidence="5">
    <location>
        <begin position="28"/>
        <end position="130"/>
    </location>
</feature>
<proteinExistence type="inferred from homology"/>
<comment type="function">
    <text evidence="4">Plant non-specific lipid-transfer proteins transfer phospholipids as well as galactolipids across membranes. May play a role in wax or cutin deposition in the cell walls of expanding epidermal cells and certain secretory tissues.</text>
</comment>
<dbReference type="InterPro" id="IPR000528">
    <property type="entry name" value="Plant_nsLTP"/>
</dbReference>
<feature type="signal peptide" evidence="5">
    <location>
        <begin position="1"/>
        <end position="27"/>
    </location>
</feature>
<dbReference type="GO" id="GO:0008289">
    <property type="term" value="F:lipid binding"/>
    <property type="evidence" value="ECO:0007669"/>
    <property type="project" value="UniProtKB-KW"/>
</dbReference>
<reference evidence="7 8" key="1">
    <citation type="submission" date="2022-01" db="EMBL/GenBank/DDBJ databases">
        <authorList>
            <person name="Xiong W."/>
            <person name="Schranz E."/>
        </authorList>
    </citation>
    <scope>NUCLEOTIDE SEQUENCE [LARGE SCALE GENOMIC DNA]</scope>
</reference>